<dbReference type="Proteomes" id="UP001364224">
    <property type="component" value="Unassembled WGS sequence"/>
</dbReference>
<dbReference type="RefSeq" id="WP_334480313.1">
    <property type="nucleotide sequence ID" value="NZ_JAZHRV010000001.1"/>
</dbReference>
<dbReference type="EMBL" id="JAZHRV010000001">
    <property type="protein sequence ID" value="MEH2555284.1"/>
    <property type="molecule type" value="Genomic_DNA"/>
</dbReference>
<organism evidence="2 3">
    <name type="scientific">Bradyrhizobium algeriense</name>
    <dbReference type="NCBI Taxonomy" id="634784"/>
    <lineage>
        <taxon>Bacteria</taxon>
        <taxon>Pseudomonadati</taxon>
        <taxon>Pseudomonadota</taxon>
        <taxon>Alphaproteobacteria</taxon>
        <taxon>Hyphomicrobiales</taxon>
        <taxon>Nitrobacteraceae</taxon>
        <taxon>Bradyrhizobium</taxon>
    </lineage>
</organism>
<evidence type="ECO:0008006" key="4">
    <source>
        <dbReference type="Google" id="ProtNLM"/>
    </source>
</evidence>
<comment type="caution">
    <text evidence="2">The sequence shown here is derived from an EMBL/GenBank/DDBJ whole genome shotgun (WGS) entry which is preliminary data.</text>
</comment>
<protein>
    <recommendedName>
        <fullName evidence="4">Lipoprotein</fullName>
    </recommendedName>
</protein>
<accession>A0ABU8B9R3</accession>
<evidence type="ECO:0000313" key="2">
    <source>
        <dbReference type="EMBL" id="MEH2555284.1"/>
    </source>
</evidence>
<dbReference type="PROSITE" id="PS51257">
    <property type="entry name" value="PROKAR_LIPOPROTEIN"/>
    <property type="match status" value="1"/>
</dbReference>
<name>A0ABU8B9R3_9BRAD</name>
<feature type="signal peptide" evidence="1">
    <location>
        <begin position="1"/>
        <end position="16"/>
    </location>
</feature>
<reference evidence="2 3" key="1">
    <citation type="submission" date="2024-02" db="EMBL/GenBank/DDBJ databases">
        <title>Adaptive strategies in a cosmopolitan and abundant soil bacterium.</title>
        <authorList>
            <person name="Carini P."/>
        </authorList>
    </citation>
    <scope>NUCLEOTIDE SEQUENCE [LARGE SCALE GENOMIC DNA]</scope>
    <source>
        <strain evidence="2 3">AZCC 1608</strain>
    </source>
</reference>
<sequence length="361" mass="39455">MFRLFAFLLSTLLVLAGCTIRPLPEDVTGVTTPQIVMRIRCETRDAVIEHLVNWLEDLGRDYPGRPGVALGRELAAKYRANPNEIREFRADLFKGPQYEQVRNLIEVFYAIGVAYNFDLTMTVDNDLSAGSANLQRTAAGSVFKLGLGASMTRRRSNDRTFTITDTFSSLLTQLNVRVWADGHRECDGHVVQENHIYPIVGQIGVTKLVYDYLELTIFGGLAGTKSTPSLPPTMADKLTFTTTLDASATPKITFTPTGTAFQLTDAAITGELKRTDVHEVTMGLALPTNASAYLSSLRSFIFSPARNIAVDNRSARPGRKETTTSVVLGARVSGGGTPAEAMAVYAVDQLKSRQFQLVPTP</sequence>
<gene>
    <name evidence="2" type="ORF">V1286_002813</name>
</gene>
<evidence type="ECO:0000256" key="1">
    <source>
        <dbReference type="SAM" id="SignalP"/>
    </source>
</evidence>
<keyword evidence="3" id="KW-1185">Reference proteome</keyword>
<feature type="chain" id="PRO_5045569463" description="Lipoprotein" evidence="1">
    <location>
        <begin position="17"/>
        <end position="361"/>
    </location>
</feature>
<keyword evidence="1" id="KW-0732">Signal</keyword>
<proteinExistence type="predicted"/>
<evidence type="ECO:0000313" key="3">
    <source>
        <dbReference type="Proteomes" id="UP001364224"/>
    </source>
</evidence>